<dbReference type="PROSITE" id="PS51707">
    <property type="entry name" value="CYTH"/>
    <property type="match status" value="1"/>
</dbReference>
<dbReference type="AlphaFoldDB" id="A0A2M8LI48"/>
<evidence type="ECO:0000259" key="1">
    <source>
        <dbReference type="PROSITE" id="PS51707"/>
    </source>
</evidence>
<evidence type="ECO:0000313" key="3">
    <source>
        <dbReference type="Proteomes" id="UP000231436"/>
    </source>
</evidence>
<sequence length="200" mass="23262">MILLNMIEVEKKFTLTRDQEERLLEGAKLFKEVTNIDVFFDTQNYHYTLQDMWLRTRNGAFELKIGQGKNRTRNGTVYEEIEEEARIRKKLQLLPNLSMNDALIQAGILPFATIHKTRRSYKREGFRIDIDVCDFGYELAEIELLVEHASDVQEALDRIQALANHLGLDASPQRGKLIEYLYRFSPNHYKALLEAGAIDL</sequence>
<reference evidence="3" key="1">
    <citation type="submission" date="2017-09" db="EMBL/GenBank/DDBJ databases">
        <title>Depth-based differentiation of microbial function through sediment-hosted aquifers and enrichment of novel symbionts in the deep terrestrial subsurface.</title>
        <authorList>
            <person name="Probst A.J."/>
            <person name="Ladd B."/>
            <person name="Jarett J.K."/>
            <person name="Geller-Mcgrath D.E."/>
            <person name="Sieber C.M.K."/>
            <person name="Emerson J.B."/>
            <person name="Anantharaman K."/>
            <person name="Thomas B.C."/>
            <person name="Malmstrom R."/>
            <person name="Stieglmeier M."/>
            <person name="Klingl A."/>
            <person name="Woyke T."/>
            <person name="Ryan C.M."/>
            <person name="Banfield J.F."/>
        </authorList>
    </citation>
    <scope>NUCLEOTIDE SEQUENCE [LARGE SCALE GENOMIC DNA]</scope>
</reference>
<proteinExistence type="predicted"/>
<dbReference type="EMBL" id="PFEU01000006">
    <property type="protein sequence ID" value="PJE77118.1"/>
    <property type="molecule type" value="Genomic_DNA"/>
</dbReference>
<dbReference type="InterPro" id="IPR033469">
    <property type="entry name" value="CYTH-like_dom_sf"/>
</dbReference>
<organism evidence="2 3">
    <name type="scientific">Candidatus Uhrbacteria bacterium CG10_big_fil_rev_8_21_14_0_10_48_16</name>
    <dbReference type="NCBI Taxonomy" id="1975038"/>
    <lineage>
        <taxon>Bacteria</taxon>
        <taxon>Candidatus Uhriibacteriota</taxon>
    </lineage>
</organism>
<dbReference type="SMART" id="SM01118">
    <property type="entry name" value="CYTH"/>
    <property type="match status" value="1"/>
</dbReference>
<dbReference type="GO" id="GO:0050333">
    <property type="term" value="F:thiamine triphosphate phosphatase activity"/>
    <property type="evidence" value="ECO:0007669"/>
    <property type="project" value="InterPro"/>
</dbReference>
<comment type="caution">
    <text evidence="2">The sequence shown here is derived from an EMBL/GenBank/DDBJ whole genome shotgun (WGS) entry which is preliminary data.</text>
</comment>
<evidence type="ECO:0000313" key="2">
    <source>
        <dbReference type="EMBL" id="PJE77118.1"/>
    </source>
</evidence>
<dbReference type="InterPro" id="IPR023577">
    <property type="entry name" value="CYTH_domain"/>
</dbReference>
<dbReference type="Proteomes" id="UP000231436">
    <property type="component" value="Unassembled WGS sequence"/>
</dbReference>
<feature type="domain" description="CYTH" evidence="1">
    <location>
        <begin position="6"/>
        <end position="184"/>
    </location>
</feature>
<dbReference type="PANTHER" id="PTHR14586">
    <property type="entry name" value="THIAMINE-TRIPHOSPHATASE"/>
    <property type="match status" value="1"/>
</dbReference>
<dbReference type="GO" id="GO:0000287">
    <property type="term" value="F:magnesium ion binding"/>
    <property type="evidence" value="ECO:0007669"/>
    <property type="project" value="TreeGrafter"/>
</dbReference>
<dbReference type="GO" id="GO:0042357">
    <property type="term" value="P:thiamine diphosphate metabolic process"/>
    <property type="evidence" value="ECO:0007669"/>
    <property type="project" value="TreeGrafter"/>
</dbReference>
<gene>
    <name evidence="2" type="ORF">COV05_00720</name>
</gene>
<accession>A0A2M8LI48</accession>
<dbReference type="InterPro" id="IPR039582">
    <property type="entry name" value="THTPA"/>
</dbReference>
<dbReference type="SUPFAM" id="SSF55154">
    <property type="entry name" value="CYTH-like phosphatases"/>
    <property type="match status" value="1"/>
</dbReference>
<dbReference type="Gene3D" id="2.40.320.10">
    <property type="entry name" value="Hypothetical Protein Pfu-838710-001"/>
    <property type="match status" value="1"/>
</dbReference>
<name>A0A2M8LI48_9BACT</name>
<dbReference type="Pfam" id="PF01928">
    <property type="entry name" value="CYTH"/>
    <property type="match status" value="1"/>
</dbReference>
<dbReference type="PANTHER" id="PTHR14586:SF1">
    <property type="entry name" value="THIAMINE-TRIPHOSPHATASE"/>
    <property type="match status" value="1"/>
</dbReference>
<protein>
    <recommendedName>
        <fullName evidence="1">CYTH domain-containing protein</fullName>
    </recommendedName>
</protein>